<reference evidence="3 4" key="1">
    <citation type="submission" date="2019-03" db="EMBL/GenBank/DDBJ databases">
        <title>Genomics of glacier-inhabiting Cryobacterium strains.</title>
        <authorList>
            <person name="Liu Q."/>
            <person name="Xin Y.-H."/>
        </authorList>
    </citation>
    <scope>NUCLEOTIDE SEQUENCE [LARGE SCALE GENOMIC DNA]</scope>
    <source>
        <strain evidence="3 4">MDB1-5</strain>
    </source>
</reference>
<dbReference type="Proteomes" id="UP000297604">
    <property type="component" value="Unassembled WGS sequence"/>
</dbReference>
<comment type="similarity">
    <text evidence="1">Belongs to the short-chain dehydrogenases/reductases (SDR) family.</text>
</comment>
<protein>
    <submittedName>
        <fullName evidence="3">SDR family oxidoreductase</fullName>
    </submittedName>
</protein>
<organism evidence="3 4">
    <name type="scientific">Cryobacterium glucosi</name>
    <dbReference type="NCBI Taxonomy" id="1259175"/>
    <lineage>
        <taxon>Bacteria</taxon>
        <taxon>Bacillati</taxon>
        <taxon>Actinomycetota</taxon>
        <taxon>Actinomycetes</taxon>
        <taxon>Micrococcales</taxon>
        <taxon>Microbacteriaceae</taxon>
        <taxon>Cryobacterium</taxon>
    </lineage>
</organism>
<evidence type="ECO:0000313" key="4">
    <source>
        <dbReference type="Proteomes" id="UP000297604"/>
    </source>
</evidence>
<proteinExistence type="inferred from homology"/>
<dbReference type="PANTHER" id="PTHR43639">
    <property type="entry name" value="OXIDOREDUCTASE, SHORT-CHAIN DEHYDROGENASE/REDUCTASE FAMILY (AFU_ORTHOLOGUE AFUA_5G02870)"/>
    <property type="match status" value="1"/>
</dbReference>
<keyword evidence="4" id="KW-1185">Reference proteome</keyword>
<dbReference type="PANTHER" id="PTHR43639:SF1">
    <property type="entry name" value="SHORT-CHAIN DEHYDROGENASE_REDUCTASE FAMILY PROTEIN"/>
    <property type="match status" value="1"/>
</dbReference>
<sequence length="249" mass="25231">MTDLTGKVAVVTGSSRGIGRAIAIRLGARGAQVVVNYAHGAQGAAETVAAIIAAGSDAVAVQADVSDPGQIEALFDAARSRFGGIDIVVANAGIDETGGPIVDVTEADYDRMFGVNAKGAFFTLQHAARTVNRGGSIVLIGSGSTSRPVAGFGLYASSKLVGNYLVGVLAQEIGEREVTVNTILASATDGAGYFSAGADNDELRTLVQNASPLGRMGSVDDVSDAVEFFIGPLSRWVSGAQLLVSGGQN</sequence>
<keyword evidence="2" id="KW-0560">Oxidoreductase</keyword>
<comment type="caution">
    <text evidence="3">The sequence shown here is derived from an EMBL/GenBank/DDBJ whole genome shotgun (WGS) entry which is preliminary data.</text>
</comment>
<evidence type="ECO:0000313" key="3">
    <source>
        <dbReference type="EMBL" id="TFC23959.1"/>
    </source>
</evidence>
<dbReference type="Pfam" id="PF13561">
    <property type="entry name" value="adh_short_C2"/>
    <property type="match status" value="1"/>
</dbReference>
<dbReference type="Gene3D" id="3.40.50.720">
    <property type="entry name" value="NAD(P)-binding Rossmann-like Domain"/>
    <property type="match status" value="1"/>
</dbReference>
<gene>
    <name evidence="3" type="ORF">E3O46_00200</name>
</gene>
<dbReference type="InterPro" id="IPR002347">
    <property type="entry name" value="SDR_fam"/>
</dbReference>
<evidence type="ECO:0000256" key="2">
    <source>
        <dbReference type="ARBA" id="ARBA00023002"/>
    </source>
</evidence>
<evidence type="ECO:0000256" key="1">
    <source>
        <dbReference type="ARBA" id="ARBA00006484"/>
    </source>
</evidence>
<accession>A0ABY2ISJ5</accession>
<dbReference type="SUPFAM" id="SSF51735">
    <property type="entry name" value="NAD(P)-binding Rossmann-fold domains"/>
    <property type="match status" value="1"/>
</dbReference>
<dbReference type="EMBL" id="SOFS01000003">
    <property type="protein sequence ID" value="TFC23959.1"/>
    <property type="molecule type" value="Genomic_DNA"/>
</dbReference>
<name>A0ABY2ISJ5_9MICO</name>
<dbReference type="PRINTS" id="PR00081">
    <property type="entry name" value="GDHRDH"/>
</dbReference>
<dbReference type="InterPro" id="IPR036291">
    <property type="entry name" value="NAD(P)-bd_dom_sf"/>
</dbReference>